<dbReference type="GO" id="GO:0004222">
    <property type="term" value="F:metalloendopeptidase activity"/>
    <property type="evidence" value="ECO:0007669"/>
    <property type="project" value="InterPro"/>
</dbReference>
<evidence type="ECO:0000256" key="5">
    <source>
        <dbReference type="ARBA" id="ARBA00022723"/>
    </source>
</evidence>
<keyword evidence="4 12" id="KW-0812">Transmembrane</keyword>
<evidence type="ECO:0000256" key="1">
    <source>
        <dbReference type="ARBA" id="ARBA00001947"/>
    </source>
</evidence>
<evidence type="ECO:0000313" key="15">
    <source>
        <dbReference type="EMBL" id="OIR04512.1"/>
    </source>
</evidence>
<dbReference type="AlphaFoldDB" id="A0A1J5SKH4"/>
<evidence type="ECO:0000256" key="4">
    <source>
        <dbReference type="ARBA" id="ARBA00022692"/>
    </source>
</evidence>
<evidence type="ECO:0000259" key="14">
    <source>
        <dbReference type="Pfam" id="PF16491"/>
    </source>
</evidence>
<keyword evidence="6" id="KW-0378">Hydrolase</keyword>
<protein>
    <recommendedName>
        <fullName evidence="16">Protease HtpX</fullName>
    </recommendedName>
</protein>
<dbReference type="Pfam" id="PF01435">
    <property type="entry name" value="Peptidase_M48"/>
    <property type="match status" value="1"/>
</dbReference>
<dbReference type="InterPro" id="IPR001915">
    <property type="entry name" value="Peptidase_M48"/>
</dbReference>
<comment type="caution">
    <text evidence="15">The sequence shown here is derived from an EMBL/GenBank/DDBJ whole genome shotgun (WGS) entry which is preliminary data.</text>
</comment>
<comment type="cofactor">
    <cofactor evidence="1">
        <name>Zn(2+)</name>
        <dbReference type="ChEBI" id="CHEBI:29105"/>
    </cofactor>
</comment>
<dbReference type="GO" id="GO:0071586">
    <property type="term" value="P:CAAX-box protein processing"/>
    <property type="evidence" value="ECO:0007669"/>
    <property type="project" value="InterPro"/>
</dbReference>
<evidence type="ECO:0000256" key="3">
    <source>
        <dbReference type="ARBA" id="ARBA00022670"/>
    </source>
</evidence>
<dbReference type="InterPro" id="IPR027057">
    <property type="entry name" value="CAXX_Prtase_1"/>
</dbReference>
<dbReference type="CDD" id="cd07343">
    <property type="entry name" value="M48A_Zmpste24p_like"/>
    <property type="match status" value="1"/>
</dbReference>
<dbReference type="FunFam" id="3.30.2010.10:FF:000002">
    <property type="entry name" value="CAAX prenyl protease"/>
    <property type="match status" value="1"/>
</dbReference>
<feature type="domain" description="Peptidase M48" evidence="13">
    <location>
        <begin position="214"/>
        <end position="417"/>
    </location>
</feature>
<accession>A0A1J5SKH4</accession>
<keyword evidence="5" id="KW-0479">Metal-binding</keyword>
<evidence type="ECO:0000256" key="8">
    <source>
        <dbReference type="ARBA" id="ARBA00022833"/>
    </source>
</evidence>
<keyword evidence="11 12" id="KW-0472">Membrane</keyword>
<gene>
    <name evidence="15" type="ORF">GALL_134480</name>
</gene>
<evidence type="ECO:0000256" key="11">
    <source>
        <dbReference type="ARBA" id="ARBA00023136"/>
    </source>
</evidence>
<reference evidence="15" key="1">
    <citation type="submission" date="2016-10" db="EMBL/GenBank/DDBJ databases">
        <title>Sequence of Gallionella enrichment culture.</title>
        <authorList>
            <person name="Poehlein A."/>
            <person name="Muehling M."/>
            <person name="Daniel R."/>
        </authorList>
    </citation>
    <scope>NUCLEOTIDE SEQUENCE</scope>
</reference>
<feature type="domain" description="CAAX prenyl protease 1 N-terminal" evidence="14">
    <location>
        <begin position="33"/>
        <end position="210"/>
    </location>
</feature>
<evidence type="ECO:0008006" key="16">
    <source>
        <dbReference type="Google" id="ProtNLM"/>
    </source>
</evidence>
<evidence type="ECO:0000256" key="12">
    <source>
        <dbReference type="SAM" id="Phobius"/>
    </source>
</evidence>
<proteinExistence type="predicted"/>
<evidence type="ECO:0000259" key="13">
    <source>
        <dbReference type="Pfam" id="PF01435"/>
    </source>
</evidence>
<keyword evidence="8" id="KW-0862">Zinc</keyword>
<feature type="transmembrane region" description="Helical" evidence="12">
    <location>
        <begin position="329"/>
        <end position="349"/>
    </location>
</feature>
<feature type="transmembrane region" description="Helical" evidence="12">
    <location>
        <begin position="6"/>
        <end position="27"/>
    </location>
</feature>
<evidence type="ECO:0000256" key="9">
    <source>
        <dbReference type="ARBA" id="ARBA00022989"/>
    </source>
</evidence>
<keyword evidence="3" id="KW-0645">Protease</keyword>
<comment type="subcellular location">
    <subcellularLocation>
        <location evidence="2">Endoplasmic reticulum membrane</location>
        <topology evidence="2">Multi-pass membrane protein</topology>
    </subcellularLocation>
</comment>
<dbReference type="InterPro" id="IPR032456">
    <property type="entry name" value="Peptidase_M48_N"/>
</dbReference>
<name>A0A1J5SKH4_9ZZZZ</name>
<dbReference type="GO" id="GO:0046872">
    <property type="term" value="F:metal ion binding"/>
    <property type="evidence" value="ECO:0007669"/>
    <property type="project" value="UniProtKB-KW"/>
</dbReference>
<sequence length="420" mass="46987">MSFAPTSVLTCTFVTLLIATTLIRMWLGRRHISFVQQHRNQVPAAFNGSISLDAHQKAADYATAKTKLVVIETTAQAALLALLTLGGGLQAIDDIWRHLLSTQEISRGALVICSALLVSSLIDLPFDYYKTFVVDEKFGFNKMTPAMFFSDLIKHSIVGIALGAPILFAALWLMQGAGQYWWFYLWVVWAAFNLIMLAVYPTFIAPLFNKFSPLQDDVLKQRIETLLTKCGFKSQGLFVMDGSSRSSHGNAYFTGFGASKRVVFFDTLLERLNADEIEAVLAHELGHFKHHHVIKRIALLFFMSFAGLALLGWLINQPWFYSGLGVTQISNYMALMLFLLASPVFLFLLRPIMASYSRKNEFEADSYAAKHADAKHLVEALVKLYRDNASTLTPDPLHSAFYDSHPPASIRISKLAAYTH</sequence>
<dbReference type="EMBL" id="MLJW01000057">
    <property type="protein sequence ID" value="OIR04512.1"/>
    <property type="molecule type" value="Genomic_DNA"/>
</dbReference>
<keyword evidence="10" id="KW-0482">Metalloprotease</keyword>
<dbReference type="Gene3D" id="3.30.2010.10">
    <property type="entry name" value="Metalloproteases ('zincins'), catalytic domain"/>
    <property type="match status" value="1"/>
</dbReference>
<dbReference type="PANTHER" id="PTHR10120">
    <property type="entry name" value="CAAX PRENYL PROTEASE 1"/>
    <property type="match status" value="1"/>
</dbReference>
<dbReference type="GO" id="GO:0005789">
    <property type="term" value="C:endoplasmic reticulum membrane"/>
    <property type="evidence" value="ECO:0007669"/>
    <property type="project" value="UniProtKB-SubCell"/>
</dbReference>
<feature type="transmembrane region" description="Helical" evidence="12">
    <location>
        <begin position="297"/>
        <end position="317"/>
    </location>
</feature>
<organism evidence="15">
    <name type="scientific">mine drainage metagenome</name>
    <dbReference type="NCBI Taxonomy" id="410659"/>
    <lineage>
        <taxon>unclassified sequences</taxon>
        <taxon>metagenomes</taxon>
        <taxon>ecological metagenomes</taxon>
    </lineage>
</organism>
<evidence type="ECO:0000256" key="7">
    <source>
        <dbReference type="ARBA" id="ARBA00022824"/>
    </source>
</evidence>
<keyword evidence="7" id="KW-0256">Endoplasmic reticulum</keyword>
<feature type="transmembrane region" description="Helical" evidence="12">
    <location>
        <begin position="152"/>
        <end position="174"/>
    </location>
</feature>
<keyword evidence="9 12" id="KW-1133">Transmembrane helix</keyword>
<dbReference type="Pfam" id="PF16491">
    <property type="entry name" value="Peptidase_M48_N"/>
    <property type="match status" value="1"/>
</dbReference>
<feature type="transmembrane region" description="Helical" evidence="12">
    <location>
        <begin position="180"/>
        <end position="200"/>
    </location>
</feature>
<evidence type="ECO:0000256" key="2">
    <source>
        <dbReference type="ARBA" id="ARBA00004477"/>
    </source>
</evidence>
<evidence type="ECO:0000256" key="10">
    <source>
        <dbReference type="ARBA" id="ARBA00023049"/>
    </source>
</evidence>
<evidence type="ECO:0000256" key="6">
    <source>
        <dbReference type="ARBA" id="ARBA00022801"/>
    </source>
</evidence>